<comment type="caution">
    <text evidence="2">The sequence shown here is derived from an EMBL/GenBank/DDBJ whole genome shotgun (WGS) entry which is preliminary data.</text>
</comment>
<feature type="transmembrane region" description="Helical" evidence="1">
    <location>
        <begin position="31"/>
        <end position="55"/>
    </location>
</feature>
<gene>
    <name evidence="2" type="ORF">IRY30_04210</name>
</gene>
<evidence type="ECO:0008006" key="4">
    <source>
        <dbReference type="Google" id="ProtNLM"/>
    </source>
</evidence>
<feature type="transmembrane region" description="Helical" evidence="1">
    <location>
        <begin position="7"/>
        <end position="25"/>
    </location>
</feature>
<protein>
    <recommendedName>
        <fullName evidence="4">ATP synthase protein I</fullName>
    </recommendedName>
</protein>
<feature type="transmembrane region" description="Helical" evidence="1">
    <location>
        <begin position="92"/>
        <end position="111"/>
    </location>
</feature>
<organism evidence="2 3">
    <name type="scientific">Corynebacterium suicordis DSM 45110</name>
    <dbReference type="NCBI Taxonomy" id="1121369"/>
    <lineage>
        <taxon>Bacteria</taxon>
        <taxon>Bacillati</taxon>
        <taxon>Actinomycetota</taxon>
        <taxon>Actinomycetes</taxon>
        <taxon>Mycobacteriales</taxon>
        <taxon>Corynebacteriaceae</taxon>
        <taxon>Corynebacterium</taxon>
    </lineage>
</organism>
<sequence>MRRALRNSAVALTVIALISLALWGWQRDLPGVWGALLGVGIAGGFMLITVVVTILTAQTTPATMMATVLGSWLAKIAVVLIIMLVIKDMTFYDHTAFAVTVLVSLAVLLAAETWSVVKAQNVYI</sequence>
<evidence type="ECO:0000313" key="3">
    <source>
        <dbReference type="Proteomes" id="UP000635902"/>
    </source>
</evidence>
<keyword evidence="1" id="KW-0472">Membrane</keyword>
<proteinExistence type="predicted"/>
<keyword evidence="3" id="KW-1185">Reference proteome</keyword>
<dbReference type="EMBL" id="JADKMY010000001">
    <property type="protein sequence ID" value="MBF4553286.1"/>
    <property type="molecule type" value="Genomic_DNA"/>
</dbReference>
<name>A0ABR9ZJM2_9CORY</name>
<reference evidence="2 3" key="1">
    <citation type="submission" date="2020-10" db="EMBL/GenBank/DDBJ databases">
        <title>Novel species in genus Corynebacterium.</title>
        <authorList>
            <person name="Zhang G."/>
        </authorList>
    </citation>
    <scope>NUCLEOTIDE SEQUENCE [LARGE SCALE GENOMIC DNA]</scope>
    <source>
        <strain evidence="2 3">DSM 45110</strain>
    </source>
</reference>
<keyword evidence="1" id="KW-0812">Transmembrane</keyword>
<keyword evidence="1" id="KW-1133">Transmembrane helix</keyword>
<feature type="transmembrane region" description="Helical" evidence="1">
    <location>
        <begin position="67"/>
        <end position="86"/>
    </location>
</feature>
<evidence type="ECO:0000313" key="2">
    <source>
        <dbReference type="EMBL" id="MBF4553286.1"/>
    </source>
</evidence>
<dbReference type="Proteomes" id="UP000635902">
    <property type="component" value="Unassembled WGS sequence"/>
</dbReference>
<evidence type="ECO:0000256" key="1">
    <source>
        <dbReference type="SAM" id="Phobius"/>
    </source>
</evidence>
<accession>A0ABR9ZJM2</accession>